<evidence type="ECO:0000256" key="8">
    <source>
        <dbReference type="ARBA" id="ARBA00023163"/>
    </source>
</evidence>
<keyword evidence="5" id="KW-0184">Conjugation</keyword>
<keyword evidence="7" id="KW-0238">DNA-binding</keyword>
<evidence type="ECO:0000256" key="2">
    <source>
        <dbReference type="ARBA" id="ARBA00008859"/>
    </source>
</evidence>
<dbReference type="NCBIfam" id="NF010267">
    <property type="entry name" value="PRK13713.1"/>
    <property type="match status" value="1"/>
</dbReference>
<dbReference type="RefSeq" id="WP_023972255.1">
    <property type="nucleotide sequence ID" value="NZ_CP075111.1"/>
</dbReference>
<protein>
    <recommendedName>
        <fullName evidence="3">Relaxosome protein TraM</fullName>
    </recommendedName>
</protein>
<name>A0A2A6D575_SALER</name>
<dbReference type="CDD" id="cd14804">
    <property type="entry name" value="Tra_M"/>
    <property type="match status" value="1"/>
</dbReference>
<evidence type="ECO:0000313" key="9">
    <source>
        <dbReference type="EMBL" id="PDN80931.1"/>
    </source>
</evidence>
<dbReference type="Gene3D" id="1.10.287.2320">
    <property type="match status" value="1"/>
</dbReference>
<evidence type="ECO:0000256" key="4">
    <source>
        <dbReference type="ARBA" id="ARBA00022490"/>
    </source>
</evidence>
<organism evidence="9">
    <name type="scientific">Salmonella enterica</name>
    <name type="common">Salmonella choleraesuis</name>
    <dbReference type="NCBI Taxonomy" id="28901"/>
    <lineage>
        <taxon>Bacteria</taxon>
        <taxon>Pseudomonadati</taxon>
        <taxon>Pseudomonadota</taxon>
        <taxon>Gammaproteobacteria</taxon>
        <taxon>Enterobacterales</taxon>
        <taxon>Enterobacteriaceae</taxon>
        <taxon>Salmonella</taxon>
    </lineage>
</organism>
<dbReference type="EMBL" id="NPLM01000013">
    <property type="protein sequence ID" value="PDN80931.1"/>
    <property type="molecule type" value="Genomic_DNA"/>
</dbReference>
<dbReference type="InterPro" id="IPR042073">
    <property type="entry name" value="TraM_DNA-bd"/>
</dbReference>
<keyword evidence="8" id="KW-0804">Transcription</keyword>
<accession>A0A2A6D575</accession>
<comment type="subcellular location">
    <subcellularLocation>
        <location evidence="1">Cytoplasm</location>
    </subcellularLocation>
</comment>
<dbReference type="GO" id="GO:0003677">
    <property type="term" value="F:DNA binding"/>
    <property type="evidence" value="ECO:0007669"/>
    <property type="project" value="UniProtKB-KW"/>
</dbReference>
<comment type="caution">
    <text evidence="9">The sequence shown here is derived from an EMBL/GenBank/DDBJ whole genome shotgun (WGS) entry which is preliminary data.</text>
</comment>
<evidence type="ECO:0000256" key="7">
    <source>
        <dbReference type="ARBA" id="ARBA00023125"/>
    </source>
</evidence>
<dbReference type="Pfam" id="PF05261">
    <property type="entry name" value="Tra_M"/>
    <property type="match status" value="1"/>
</dbReference>
<sequence length="127" mass="14635">MPKIQTYVNNNVYEQITDLVTVRKQEGIEEASLSNVSSMLLELGLRVYMIQQEKKEGGFNQMEYNKLMLENVSRVRAMCTEILKMNVLSHESVASGNFDYTVIKPAIDKFSREQVSIFFPDDNDDQD</sequence>
<dbReference type="Gene3D" id="1.10.10.450">
    <property type="entry name" value="TraM protein, DNA-binding"/>
    <property type="match status" value="1"/>
</dbReference>
<evidence type="ECO:0000256" key="6">
    <source>
        <dbReference type="ARBA" id="ARBA00023015"/>
    </source>
</evidence>
<dbReference type="GO" id="GO:0005737">
    <property type="term" value="C:cytoplasm"/>
    <property type="evidence" value="ECO:0007669"/>
    <property type="project" value="UniProtKB-SubCell"/>
</dbReference>
<reference evidence="9" key="1">
    <citation type="submission" date="2017-08" db="EMBL/GenBank/DDBJ databases">
        <title>Whole genome sequencing of Salmonella enterica.</title>
        <authorList>
            <person name="Bell R."/>
            <person name="Levy K."/>
        </authorList>
    </citation>
    <scope>NUCLEOTIDE SEQUENCE [LARGE SCALE GENOMIC DNA]</scope>
    <source>
        <strain evidence="9">CFSAN060805</strain>
    </source>
</reference>
<dbReference type="InterPro" id="IPR007925">
    <property type="entry name" value="TRelaxosome_TraM"/>
</dbReference>
<dbReference type="Proteomes" id="UP000873581">
    <property type="component" value="Unassembled WGS sequence"/>
</dbReference>
<keyword evidence="4" id="KW-0963">Cytoplasm</keyword>
<evidence type="ECO:0000256" key="3">
    <source>
        <dbReference type="ARBA" id="ARBA00020534"/>
    </source>
</evidence>
<evidence type="ECO:0000256" key="5">
    <source>
        <dbReference type="ARBA" id="ARBA00022971"/>
    </source>
</evidence>
<proteinExistence type="inferred from homology"/>
<dbReference type="SUPFAM" id="SSF140581">
    <property type="entry name" value="TraM-like"/>
    <property type="match status" value="1"/>
</dbReference>
<dbReference type="SUPFAM" id="SSF47729">
    <property type="entry name" value="IHF-like DNA-binding proteins"/>
    <property type="match status" value="1"/>
</dbReference>
<evidence type="ECO:0000256" key="1">
    <source>
        <dbReference type="ARBA" id="ARBA00004496"/>
    </source>
</evidence>
<dbReference type="AlphaFoldDB" id="A0A2A6D575"/>
<dbReference type="InterPro" id="IPR010992">
    <property type="entry name" value="IHF-like_DNA-bd_dom_sf"/>
</dbReference>
<comment type="similarity">
    <text evidence="2">Belongs to the relaxosome TraM family.</text>
</comment>
<gene>
    <name evidence="9" type="ORF">CIC26_22845</name>
</gene>
<keyword evidence="6" id="KW-0805">Transcription regulation</keyword>